<keyword evidence="3" id="KW-1185">Reference proteome</keyword>
<dbReference type="GO" id="GO:0008474">
    <property type="term" value="F:palmitoyl-(protein) hydrolase activity"/>
    <property type="evidence" value="ECO:0007669"/>
    <property type="project" value="TreeGrafter"/>
</dbReference>
<dbReference type="PANTHER" id="PTHR12277:SF81">
    <property type="entry name" value="PROTEIN ABHD13"/>
    <property type="match status" value="1"/>
</dbReference>
<evidence type="ECO:0000259" key="1">
    <source>
        <dbReference type="Pfam" id="PF00561"/>
    </source>
</evidence>
<dbReference type="Pfam" id="PF00561">
    <property type="entry name" value="Abhydrolase_1"/>
    <property type="match status" value="1"/>
</dbReference>
<dbReference type="AlphaFoldDB" id="A0AAD3TW06"/>
<reference evidence="2" key="2">
    <citation type="submission" date="2023-06" db="EMBL/GenBank/DDBJ databases">
        <authorList>
            <person name="Kobayashi Y."/>
            <person name="Kayamori A."/>
            <person name="Aoki K."/>
            <person name="Shiwa Y."/>
            <person name="Fujita N."/>
            <person name="Sugita T."/>
            <person name="Iwasaki W."/>
            <person name="Tanaka N."/>
            <person name="Takashima M."/>
        </authorList>
    </citation>
    <scope>NUCLEOTIDE SEQUENCE</scope>
    <source>
        <strain evidence="2">HIS016</strain>
    </source>
</reference>
<dbReference type="InterPro" id="IPR000073">
    <property type="entry name" value="AB_hydrolase_1"/>
</dbReference>
<name>A0AAD3TW06_9TREE</name>
<dbReference type="GO" id="GO:0016020">
    <property type="term" value="C:membrane"/>
    <property type="evidence" value="ECO:0007669"/>
    <property type="project" value="TreeGrafter"/>
</dbReference>
<accession>A0AAD3TW06</accession>
<reference evidence="2" key="1">
    <citation type="journal article" date="2023" name="BMC Genomics">
        <title>Chromosome-level genome assemblies of Cutaneotrichosporon spp. (Trichosporonales, Basidiomycota) reveal imbalanced evolution between nucleotide sequences and chromosome synteny.</title>
        <authorList>
            <person name="Kobayashi Y."/>
            <person name="Kayamori A."/>
            <person name="Aoki K."/>
            <person name="Shiwa Y."/>
            <person name="Matsutani M."/>
            <person name="Fujita N."/>
            <person name="Sugita T."/>
            <person name="Iwasaki W."/>
            <person name="Tanaka N."/>
            <person name="Takashima M."/>
        </authorList>
    </citation>
    <scope>NUCLEOTIDE SEQUENCE</scope>
    <source>
        <strain evidence="2">HIS016</strain>
    </source>
</reference>
<dbReference type="PANTHER" id="PTHR12277">
    <property type="entry name" value="ALPHA/BETA HYDROLASE DOMAIN-CONTAINING PROTEIN"/>
    <property type="match status" value="1"/>
</dbReference>
<organism evidence="2 3">
    <name type="scientific">Cutaneotrichosporon spelunceum</name>
    <dbReference type="NCBI Taxonomy" id="1672016"/>
    <lineage>
        <taxon>Eukaryota</taxon>
        <taxon>Fungi</taxon>
        <taxon>Dikarya</taxon>
        <taxon>Basidiomycota</taxon>
        <taxon>Agaricomycotina</taxon>
        <taxon>Tremellomycetes</taxon>
        <taxon>Trichosporonales</taxon>
        <taxon>Trichosporonaceae</taxon>
        <taxon>Cutaneotrichosporon</taxon>
    </lineage>
</organism>
<comment type="caution">
    <text evidence="2">The sequence shown here is derived from an EMBL/GenBank/DDBJ whole genome shotgun (WGS) entry which is preliminary data.</text>
</comment>
<gene>
    <name evidence="2" type="primary">bem46</name>
    <name evidence="2" type="ORF">CspeluHIS016_0402510</name>
</gene>
<dbReference type="Gene3D" id="3.40.50.1820">
    <property type="entry name" value="alpha/beta hydrolase"/>
    <property type="match status" value="1"/>
</dbReference>
<proteinExistence type="predicted"/>
<dbReference type="EMBL" id="BTCM01000004">
    <property type="protein sequence ID" value="GMK57417.1"/>
    <property type="molecule type" value="Genomic_DNA"/>
</dbReference>
<sequence length="333" mass="36540">MLKYGLGVAATLPVLLAGALWYFQRQLIYPADFPEGSRTQVPQPTDAALPFEDVALTTPDGVRLRAYVIPARTRVVPLHELRGLSAAELTARGETELAAWDAVKRNPDAVEYARSRPTVLMFHANAGNVGHRIPLARKFVSELDCNVFMLSYRGYGHSEGAPSEAGLKVDAATAMEFIATHPILGGTKLVLYGQSIGGAVALDTAAAFPDMVAGVIVENTFTSLAALVPHVMPVPPLLVRLLLSERWDALAALPKIPAKTPILFLSGRRDELVPQAHMRDLRDLRQRLGGRGRWREFADGSHNDTYVVPAYWDEIGAWLREEIEGDKEKKMDE</sequence>
<dbReference type="InterPro" id="IPR029058">
    <property type="entry name" value="AB_hydrolase_fold"/>
</dbReference>
<evidence type="ECO:0000313" key="2">
    <source>
        <dbReference type="EMBL" id="GMK57417.1"/>
    </source>
</evidence>
<dbReference type="Proteomes" id="UP001222932">
    <property type="component" value="Unassembled WGS sequence"/>
</dbReference>
<protein>
    <recommendedName>
        <fullName evidence="1">AB hydrolase-1 domain-containing protein</fullName>
    </recommendedName>
</protein>
<dbReference type="SUPFAM" id="SSF53474">
    <property type="entry name" value="alpha/beta-Hydrolases"/>
    <property type="match status" value="1"/>
</dbReference>
<feature type="domain" description="AB hydrolase-1" evidence="1">
    <location>
        <begin position="117"/>
        <end position="236"/>
    </location>
</feature>
<evidence type="ECO:0000313" key="3">
    <source>
        <dbReference type="Proteomes" id="UP001222932"/>
    </source>
</evidence>